<keyword evidence="2" id="KW-0145">Chemotaxis</keyword>
<evidence type="ECO:0000256" key="1">
    <source>
        <dbReference type="ARBA" id="ARBA00004370"/>
    </source>
</evidence>
<dbReference type="GO" id="GO:0007165">
    <property type="term" value="P:signal transduction"/>
    <property type="evidence" value="ECO:0007669"/>
    <property type="project" value="InterPro"/>
</dbReference>
<dbReference type="GO" id="GO:0004888">
    <property type="term" value="F:transmembrane signaling receptor activity"/>
    <property type="evidence" value="ECO:0007669"/>
    <property type="project" value="TreeGrafter"/>
</dbReference>
<keyword evidence="5" id="KW-1185">Reference proteome</keyword>
<evidence type="ECO:0000313" key="5">
    <source>
        <dbReference type="Proteomes" id="UP000194137"/>
    </source>
</evidence>
<dbReference type="PROSITE" id="PS50885">
    <property type="entry name" value="HAMP"/>
    <property type="match status" value="2"/>
</dbReference>
<dbReference type="InterPro" id="IPR003660">
    <property type="entry name" value="HAMP_dom"/>
</dbReference>
<dbReference type="PANTHER" id="PTHR43531:SF11">
    <property type="entry name" value="METHYL-ACCEPTING CHEMOTAXIS PROTEIN 3"/>
    <property type="match status" value="1"/>
</dbReference>
<reference evidence="4 5" key="1">
    <citation type="submission" date="2017-05" db="EMBL/GenBank/DDBJ databases">
        <title>Full genome sequence of Pseudorhodoplanes sinuspersici.</title>
        <authorList>
            <person name="Dastgheib S.M.M."/>
            <person name="Shavandi M."/>
            <person name="Tirandaz H."/>
        </authorList>
    </citation>
    <scope>NUCLEOTIDE SEQUENCE [LARGE SCALE GENOMIC DNA]</scope>
    <source>
        <strain evidence="4 5">RIPI110</strain>
    </source>
</reference>
<dbReference type="GO" id="GO:0005886">
    <property type="term" value="C:plasma membrane"/>
    <property type="evidence" value="ECO:0007669"/>
    <property type="project" value="TreeGrafter"/>
</dbReference>
<dbReference type="Gene3D" id="6.10.340.10">
    <property type="match status" value="1"/>
</dbReference>
<dbReference type="SMART" id="SM00283">
    <property type="entry name" value="MA"/>
    <property type="match status" value="1"/>
</dbReference>
<dbReference type="Pfam" id="PF00015">
    <property type="entry name" value="MCPsignal"/>
    <property type="match status" value="1"/>
</dbReference>
<comment type="subcellular location">
    <subcellularLocation>
        <location evidence="1">Membrane</location>
    </subcellularLocation>
</comment>
<organism evidence="4 5">
    <name type="scientific">Pseudorhodoplanes sinuspersici</name>
    <dbReference type="NCBI Taxonomy" id="1235591"/>
    <lineage>
        <taxon>Bacteria</taxon>
        <taxon>Pseudomonadati</taxon>
        <taxon>Pseudomonadota</taxon>
        <taxon>Alphaproteobacteria</taxon>
        <taxon>Hyphomicrobiales</taxon>
        <taxon>Pseudorhodoplanes</taxon>
    </lineage>
</organism>
<dbReference type="SUPFAM" id="SSF158472">
    <property type="entry name" value="HAMP domain-like"/>
    <property type="match status" value="1"/>
</dbReference>
<dbReference type="Proteomes" id="UP000194137">
    <property type="component" value="Chromosome"/>
</dbReference>
<dbReference type="FunFam" id="1.10.287.950:FF:000001">
    <property type="entry name" value="Methyl-accepting chemotaxis sensory transducer"/>
    <property type="match status" value="1"/>
</dbReference>
<comment type="similarity">
    <text evidence="3">Belongs to the methyl-accepting chemotaxis (MCP) protein family.</text>
</comment>
<evidence type="ECO:0000256" key="3">
    <source>
        <dbReference type="ARBA" id="ARBA00029447"/>
    </source>
</evidence>
<dbReference type="PANTHER" id="PTHR43531">
    <property type="entry name" value="PROTEIN ICFG"/>
    <property type="match status" value="1"/>
</dbReference>
<dbReference type="KEGG" id="psin:CAK95_12550"/>
<proteinExistence type="inferred from homology"/>
<protein>
    <submittedName>
        <fullName evidence="4">Uncharacterized protein</fullName>
    </submittedName>
</protein>
<dbReference type="PROSITE" id="PS50111">
    <property type="entry name" value="CHEMOTAXIS_TRANSDUC_2"/>
    <property type="match status" value="1"/>
</dbReference>
<dbReference type="SMART" id="SM00304">
    <property type="entry name" value="HAMP"/>
    <property type="match status" value="2"/>
</dbReference>
<dbReference type="STRING" id="1235591.CAK95_12550"/>
<name>A0A1W6ZRE4_9HYPH</name>
<dbReference type="Pfam" id="PF00672">
    <property type="entry name" value="HAMP"/>
    <property type="match status" value="1"/>
</dbReference>
<dbReference type="GO" id="GO:0006935">
    <property type="term" value="P:chemotaxis"/>
    <property type="evidence" value="ECO:0007669"/>
    <property type="project" value="UniProtKB-KW"/>
</dbReference>
<dbReference type="OrthoDB" id="8482111at2"/>
<dbReference type="Gene3D" id="1.10.287.950">
    <property type="entry name" value="Methyl-accepting chemotaxis protein"/>
    <property type="match status" value="1"/>
</dbReference>
<dbReference type="EMBL" id="CP021112">
    <property type="protein sequence ID" value="ARP99817.1"/>
    <property type="molecule type" value="Genomic_DNA"/>
</dbReference>
<dbReference type="CDD" id="cd06225">
    <property type="entry name" value="HAMP"/>
    <property type="match status" value="1"/>
</dbReference>
<accession>A0A1W6ZRE4</accession>
<dbReference type="CDD" id="cd11386">
    <property type="entry name" value="MCP_signal"/>
    <property type="match status" value="1"/>
</dbReference>
<dbReference type="InterPro" id="IPR051310">
    <property type="entry name" value="MCP_chemotaxis"/>
</dbReference>
<dbReference type="AlphaFoldDB" id="A0A1W6ZRE4"/>
<evidence type="ECO:0000313" key="4">
    <source>
        <dbReference type="EMBL" id="ARP99817.1"/>
    </source>
</evidence>
<dbReference type="SUPFAM" id="SSF58104">
    <property type="entry name" value="Methyl-accepting chemotaxis protein (MCP) signaling domain"/>
    <property type="match status" value="1"/>
</dbReference>
<gene>
    <name evidence="4" type="ORF">CAK95_12550</name>
</gene>
<sequence>MAVFRPFSESIMHIRSITISAKLYILFSLLGFLTVVLAGYAVFNSRHNAVLSHQLELSFAGAQNVERVNSLIYAVVMESRGVYMASDKAVAKRFGDNLLAFNAQITKVVDAWKAVVQADDADAFRTFSQRVAQFQDFRRELVRLGVEVSPAAGREWGDNDANRSVRSALNKDLEALALLYQKRTARINDELSVGIDRMTMVMSVLGIIAMVFAVCGVVFTGRSVINPLKKLVQTMGQLASGDLAVEVLGQKRGDEVGAMAKAVQVFKDNALALKDSEERAAEQRHITEQERARNEAAKAEAARQVQMVVNGLGTGLERLAQGDLTYRVDADWSAEYVKIRDDFNIAIGHLQKTIRNIAVSSSEVSNAASEISTSTTDLSQRTEEQAASLEETSASMEEIAATVRKNADNAQQANKLVQDTQGIANRGGSVVMEAVTAMARIEESSGRMSDIISVIDEIARQTNLLALNAAVEAARAGEAGRGFAVVASEVRSLAQRSSQAAKDIQALIGTSSGQVREGVELVNRAGHSLSEIVNSIESVAQLVADIANSSSEQAVGIDQVNLALTQMDDVTQQNSALVEENAATAKTLEQQQVAMHEQVAYFRFSEERDEGAPPSQMKMRRSAA</sequence>
<dbReference type="InterPro" id="IPR004089">
    <property type="entry name" value="MCPsignal_dom"/>
</dbReference>
<evidence type="ECO:0000256" key="2">
    <source>
        <dbReference type="ARBA" id="ARBA00022500"/>
    </source>
</evidence>